<dbReference type="Proteomes" id="UP000005234">
    <property type="component" value="Chromosome"/>
</dbReference>
<dbReference type="AlphaFoldDB" id="H8L5D6"/>
<keyword evidence="3" id="KW-1185">Reference proteome</keyword>
<dbReference type="KEGG" id="fau:Fraau_0614"/>
<dbReference type="HOGENOM" id="CLU_194341_0_0_6"/>
<keyword evidence="1" id="KW-0472">Membrane</keyword>
<keyword evidence="1" id="KW-1133">Transmembrane helix</keyword>
<gene>
    <name evidence="2" type="ordered locus">Fraau_0614</name>
</gene>
<sequence>MKRMLATLPAIAIWIGLFFFNAVNLWGAFGTGPPFYGRSVNMDKWVNPWPVLLLIDLPAIAISYGLLYWGWRRRP</sequence>
<evidence type="ECO:0000313" key="2">
    <source>
        <dbReference type="EMBL" id="AFC85093.1"/>
    </source>
</evidence>
<feature type="transmembrane region" description="Helical" evidence="1">
    <location>
        <begin position="51"/>
        <end position="71"/>
    </location>
</feature>
<reference evidence="2" key="1">
    <citation type="submission" date="2012-02" db="EMBL/GenBank/DDBJ databases">
        <title>The complete genome of Frateuria aurantia DSM 6220.</title>
        <authorList>
            <consortium name="US DOE Joint Genome Institute (JGI-PGF)"/>
            <person name="Lucas S."/>
            <person name="Copeland A."/>
            <person name="Lapidus A."/>
            <person name="Glavina del Rio T."/>
            <person name="Dalin E."/>
            <person name="Tice H."/>
            <person name="Bruce D."/>
            <person name="Goodwin L."/>
            <person name="Pitluck S."/>
            <person name="Peters L."/>
            <person name="Ovchinnikova G."/>
            <person name="Teshima H."/>
            <person name="Kyrpides N."/>
            <person name="Mavromatis K."/>
            <person name="Ivanova N."/>
            <person name="Brettin T."/>
            <person name="Detter J.C."/>
            <person name="Han C."/>
            <person name="Larimer F."/>
            <person name="Land M."/>
            <person name="Hauser L."/>
            <person name="Markowitz V."/>
            <person name="Cheng J.-F."/>
            <person name="Hugenholtz P."/>
            <person name="Woyke T."/>
            <person name="Wu D."/>
            <person name="Brambilla E."/>
            <person name="Klenk H.-P."/>
            <person name="Eisen J.A."/>
        </authorList>
    </citation>
    <scope>NUCLEOTIDE SEQUENCE</scope>
    <source>
        <strain evidence="2">DSM 6220</strain>
    </source>
</reference>
<keyword evidence="1" id="KW-0812">Transmembrane</keyword>
<evidence type="ECO:0000256" key="1">
    <source>
        <dbReference type="SAM" id="Phobius"/>
    </source>
</evidence>
<name>H8L5D6_FRAAD</name>
<organism evidence="2 3">
    <name type="scientific">Frateuria aurantia (strain ATCC 33424 / DSM 6220 / KCTC 2777 / LMG 1558 / NBRC 3245 / NCIMB 13370)</name>
    <name type="common">Acetobacter aurantius</name>
    <dbReference type="NCBI Taxonomy" id="767434"/>
    <lineage>
        <taxon>Bacteria</taxon>
        <taxon>Pseudomonadati</taxon>
        <taxon>Pseudomonadota</taxon>
        <taxon>Gammaproteobacteria</taxon>
        <taxon>Lysobacterales</taxon>
        <taxon>Rhodanobacteraceae</taxon>
        <taxon>Frateuria</taxon>
    </lineage>
</organism>
<accession>H8L5D6</accession>
<dbReference type="EMBL" id="CP003350">
    <property type="protein sequence ID" value="AFC85093.1"/>
    <property type="molecule type" value="Genomic_DNA"/>
</dbReference>
<dbReference type="STRING" id="767434.Fraau_0614"/>
<evidence type="ECO:0000313" key="3">
    <source>
        <dbReference type="Proteomes" id="UP000005234"/>
    </source>
</evidence>
<proteinExistence type="predicted"/>
<protein>
    <submittedName>
        <fullName evidence="2">Uncharacterized protein</fullName>
    </submittedName>
</protein>